<gene>
    <name evidence="2" type="ORF">Tco_0679660</name>
</gene>
<dbReference type="Proteomes" id="UP001151760">
    <property type="component" value="Unassembled WGS sequence"/>
</dbReference>
<organism evidence="2 3">
    <name type="scientific">Tanacetum coccineum</name>
    <dbReference type="NCBI Taxonomy" id="301880"/>
    <lineage>
        <taxon>Eukaryota</taxon>
        <taxon>Viridiplantae</taxon>
        <taxon>Streptophyta</taxon>
        <taxon>Embryophyta</taxon>
        <taxon>Tracheophyta</taxon>
        <taxon>Spermatophyta</taxon>
        <taxon>Magnoliopsida</taxon>
        <taxon>eudicotyledons</taxon>
        <taxon>Gunneridae</taxon>
        <taxon>Pentapetalae</taxon>
        <taxon>asterids</taxon>
        <taxon>campanulids</taxon>
        <taxon>Asterales</taxon>
        <taxon>Asteraceae</taxon>
        <taxon>Asteroideae</taxon>
        <taxon>Anthemideae</taxon>
        <taxon>Anthemidinae</taxon>
        <taxon>Tanacetum</taxon>
    </lineage>
</organism>
<evidence type="ECO:0000313" key="2">
    <source>
        <dbReference type="EMBL" id="GJS65096.1"/>
    </source>
</evidence>
<evidence type="ECO:0000313" key="3">
    <source>
        <dbReference type="Proteomes" id="UP001151760"/>
    </source>
</evidence>
<feature type="compositionally biased region" description="Polar residues" evidence="1">
    <location>
        <begin position="188"/>
        <end position="200"/>
    </location>
</feature>
<reference evidence="2" key="1">
    <citation type="journal article" date="2022" name="Int. J. Mol. Sci.">
        <title>Draft Genome of Tanacetum Coccineum: Genomic Comparison of Closely Related Tanacetum-Family Plants.</title>
        <authorList>
            <person name="Yamashiro T."/>
            <person name="Shiraishi A."/>
            <person name="Nakayama K."/>
            <person name="Satake H."/>
        </authorList>
    </citation>
    <scope>NUCLEOTIDE SEQUENCE</scope>
</reference>
<name>A0ABQ4XIJ8_9ASTR</name>
<keyword evidence="3" id="KW-1185">Reference proteome</keyword>
<dbReference type="EMBL" id="BQNB010009552">
    <property type="protein sequence ID" value="GJS65096.1"/>
    <property type="molecule type" value="Genomic_DNA"/>
</dbReference>
<feature type="compositionally biased region" description="Low complexity" evidence="1">
    <location>
        <begin position="147"/>
        <end position="167"/>
    </location>
</feature>
<feature type="compositionally biased region" description="Low complexity" evidence="1">
    <location>
        <begin position="176"/>
        <end position="187"/>
    </location>
</feature>
<protein>
    <recommendedName>
        <fullName evidence="4">Xylulose kinase-1</fullName>
    </recommendedName>
</protein>
<comment type="caution">
    <text evidence="2">The sequence shown here is derived from an EMBL/GenBank/DDBJ whole genome shotgun (WGS) entry which is preliminary data.</text>
</comment>
<evidence type="ECO:0000256" key="1">
    <source>
        <dbReference type="SAM" id="MobiDB-lite"/>
    </source>
</evidence>
<sequence length="428" mass="48461">MAQMGFCDKHNMVAFLQKPSGSEEFHQIVDFLADSYIMYALTENPTIYVSLVKQFWQTATIEIVNDGEQQIIVTVDGHKFAITKASVRRHLQLADVDGLSSLPNTEIFEQLSLIGKGVHVPLFDTMLLHDQLGQGKGPIVSVESQHTPTTSSSSTSQPTTSQPTSSQAPFSHKPTSEPITTTSSPHPQETQIPQTTSSMPYVSPLLRDVEEENARVEYDFNLTEQQVTPQVEVQSQETFEAELSVLSAAKILTETSKERVKTYNRRRRSTDSSQVSTAVGIFSTGEDIQDTDEELAKKFDQERKAAGDIDWSKTVEQTQERQSRSMIRKVQTLFKKDSEVSVSEKKRVAEEALLQESFKKLRTTQASEAYQGFEDMLKAFDREDLDTLWSLVKENFRSAEPTEDMEKALWVELKRLYKPDKEDTLWKL</sequence>
<proteinExistence type="predicted"/>
<evidence type="ECO:0008006" key="4">
    <source>
        <dbReference type="Google" id="ProtNLM"/>
    </source>
</evidence>
<accession>A0ABQ4XIJ8</accession>
<feature type="region of interest" description="Disordered" evidence="1">
    <location>
        <begin position="137"/>
        <end position="200"/>
    </location>
</feature>
<reference evidence="2" key="2">
    <citation type="submission" date="2022-01" db="EMBL/GenBank/DDBJ databases">
        <authorList>
            <person name="Yamashiro T."/>
            <person name="Shiraishi A."/>
            <person name="Satake H."/>
            <person name="Nakayama K."/>
        </authorList>
    </citation>
    <scope>NUCLEOTIDE SEQUENCE</scope>
</reference>